<dbReference type="SUPFAM" id="SSF48452">
    <property type="entry name" value="TPR-like"/>
    <property type="match status" value="2"/>
</dbReference>
<sequence>MDYKEHFHSLIDEGNFEEAFAYLKKFSGYAYEDPFYFANMGWLYNQFHEYEQAKSCLLTGLRLFAQDGWMCAQLGCTYNRCMEYELALNCFEQALALDFDEPWLHYEMCVAYRELDQPQNAYEEIQNALLEVPEHCGYLEECGDLLIAMERHAQAAEVFEQAFSISGEPYDQMMMAECMEKDGRYEAALSLYAQVKDEALQRDVALHSGICLFGMEKDAEALEQLERSRQLGRDDTLLYQYLGRVWLRLGKEETADAYFLRALHYYERALEINEDRRWLYQEMIALARYMHDHQPLYDLLEQGLKEYGDEAWMRYQAAHAFSDDERYERSIALIQDTPAALYSSEFDYLLAHDLGRIDRRSEAIAVLEKLRQQYPQDTWVLCEYGWNLSALDHFDQAAELFRSALAIEPDAYCEAMLGWCLYHLEAYAEAETHLRISQEMGLRESWVDQVRNDCANRQLVEEH</sequence>
<protein>
    <submittedName>
        <fullName evidence="2">Tetratricopeptide repeat protein</fullName>
    </submittedName>
</protein>
<dbReference type="InterPro" id="IPR019734">
    <property type="entry name" value="TPR_rpt"/>
</dbReference>
<evidence type="ECO:0000313" key="2">
    <source>
        <dbReference type="EMBL" id="MDM8157980.1"/>
    </source>
</evidence>
<accession>A0ABT7UEZ4</accession>
<keyword evidence="1" id="KW-0802">TPR repeat</keyword>
<dbReference type="InterPro" id="IPR011990">
    <property type="entry name" value="TPR-like_helical_dom_sf"/>
</dbReference>
<feature type="repeat" description="TPR" evidence="1">
    <location>
        <begin position="378"/>
        <end position="411"/>
    </location>
</feature>
<evidence type="ECO:0000256" key="1">
    <source>
        <dbReference type="PROSITE-ProRule" id="PRU00339"/>
    </source>
</evidence>
<dbReference type="SMART" id="SM00028">
    <property type="entry name" value="TPR"/>
    <property type="match status" value="7"/>
</dbReference>
<dbReference type="Gene3D" id="1.25.40.10">
    <property type="entry name" value="Tetratricopeptide repeat domain"/>
    <property type="match status" value="3"/>
</dbReference>
<comment type="caution">
    <text evidence="2">The sequence shown here is derived from an EMBL/GenBank/DDBJ whole genome shotgun (WGS) entry which is preliminary data.</text>
</comment>
<dbReference type="RefSeq" id="WP_289608418.1">
    <property type="nucleotide sequence ID" value="NZ_JAUDCG010000056.1"/>
</dbReference>
<dbReference type="Proteomes" id="UP001529340">
    <property type="component" value="Unassembled WGS sequence"/>
</dbReference>
<dbReference type="PROSITE" id="PS50005">
    <property type="entry name" value="TPR"/>
    <property type="match status" value="2"/>
</dbReference>
<proteinExistence type="predicted"/>
<keyword evidence="3" id="KW-1185">Reference proteome</keyword>
<gene>
    <name evidence="2" type="ORF">QUV96_10090</name>
</gene>
<reference evidence="2 3" key="2">
    <citation type="submission" date="2023-06" db="EMBL/GenBank/DDBJ databases">
        <title>Identification and characterization of horizontal gene transfer across gut microbiota members of farm animals based on homology search.</title>
        <authorList>
            <person name="Schwarzerova J."/>
            <person name="Nykrynova M."/>
            <person name="Jureckova K."/>
            <person name="Cejkova D."/>
            <person name="Rychlik I."/>
        </authorList>
    </citation>
    <scope>NUCLEOTIDE SEQUENCE [LARGE SCALE GENOMIC DNA]</scope>
    <source>
        <strain evidence="2 3">ET39</strain>
    </source>
</reference>
<name>A0ABT7UEZ4_9FIRM</name>
<organism evidence="2 3">
    <name type="scientific">Amedibacillus dolichus</name>
    <dbReference type="NCBI Taxonomy" id="31971"/>
    <lineage>
        <taxon>Bacteria</taxon>
        <taxon>Bacillati</taxon>
        <taxon>Bacillota</taxon>
        <taxon>Erysipelotrichia</taxon>
        <taxon>Erysipelotrichales</taxon>
        <taxon>Erysipelotrichaceae</taxon>
        <taxon>Amedibacillus</taxon>
    </lineage>
</organism>
<reference evidence="3" key="1">
    <citation type="submission" date="2023-06" db="EMBL/GenBank/DDBJ databases">
        <title>Identification and characterization of horizontal gene transfer across gut microbiota members of farm animals based on homology search.</title>
        <authorList>
            <person name="Zeman M."/>
            <person name="Kubasova T."/>
            <person name="Jahodarova E."/>
            <person name="Nykrynova M."/>
            <person name="Rychlik I."/>
        </authorList>
    </citation>
    <scope>NUCLEOTIDE SEQUENCE [LARGE SCALE GENOMIC DNA]</scope>
    <source>
        <strain evidence="3">ET39</strain>
    </source>
</reference>
<dbReference type="Pfam" id="PF13181">
    <property type="entry name" value="TPR_8"/>
    <property type="match status" value="1"/>
</dbReference>
<evidence type="ECO:0000313" key="3">
    <source>
        <dbReference type="Proteomes" id="UP001529340"/>
    </source>
</evidence>
<feature type="repeat" description="TPR" evidence="1">
    <location>
        <begin position="243"/>
        <end position="276"/>
    </location>
</feature>
<dbReference type="PANTHER" id="PTHR12558">
    <property type="entry name" value="CELL DIVISION CYCLE 16,23,27"/>
    <property type="match status" value="1"/>
</dbReference>
<dbReference type="PANTHER" id="PTHR12558:SF13">
    <property type="entry name" value="CELL DIVISION CYCLE PROTEIN 27 HOMOLOG"/>
    <property type="match status" value="1"/>
</dbReference>
<dbReference type="EMBL" id="JAUDCG010000056">
    <property type="protein sequence ID" value="MDM8157980.1"/>
    <property type="molecule type" value="Genomic_DNA"/>
</dbReference>